<dbReference type="Pfam" id="PF12998">
    <property type="entry name" value="ING"/>
    <property type="match status" value="1"/>
</dbReference>
<feature type="site" description="Histone H3K4me3 binding" evidence="11">
    <location>
        <position position="401"/>
    </location>
</feature>
<dbReference type="InterPro" id="IPR024610">
    <property type="entry name" value="ING_N_histone-binding"/>
</dbReference>
<evidence type="ECO:0000256" key="13">
    <source>
        <dbReference type="PROSITE-ProRule" id="PRU00146"/>
    </source>
</evidence>
<dbReference type="GO" id="GO:0008270">
    <property type="term" value="F:zinc ion binding"/>
    <property type="evidence" value="ECO:0007669"/>
    <property type="project" value="UniProtKB-KW"/>
</dbReference>
<dbReference type="Gene3D" id="3.30.40.10">
    <property type="entry name" value="Zinc/RING finger domain, C3HC4 (zinc finger)"/>
    <property type="match status" value="1"/>
</dbReference>
<protein>
    <recommendedName>
        <fullName evidence="14">Inhibitor of growth protein</fullName>
    </recommendedName>
</protein>
<dbReference type="SMART" id="SM00249">
    <property type="entry name" value="PHD"/>
    <property type="match status" value="1"/>
</dbReference>
<feature type="binding site" evidence="12">
    <location>
        <position position="445"/>
    </location>
    <ligand>
        <name>Zn(2+)</name>
        <dbReference type="ChEBI" id="CHEBI:29105"/>
        <label>2</label>
    </ligand>
</feature>
<keyword evidence="6 12" id="KW-0862">Zinc</keyword>
<dbReference type="InterPro" id="IPR011011">
    <property type="entry name" value="Znf_FYVE_PHD"/>
</dbReference>
<feature type="binding site" evidence="12">
    <location>
        <position position="442"/>
    </location>
    <ligand>
        <name>Zn(2+)</name>
        <dbReference type="ChEBI" id="CHEBI:29105"/>
        <label>2</label>
    </ligand>
</feature>
<feature type="site" description="Histone H3K4me3 binding" evidence="11">
    <location>
        <position position="416"/>
    </location>
</feature>
<feature type="region of interest" description="Disordered" evidence="16">
    <location>
        <begin position="215"/>
        <end position="234"/>
    </location>
</feature>
<dbReference type="GO" id="GO:0005634">
    <property type="term" value="C:nucleus"/>
    <property type="evidence" value="ECO:0007669"/>
    <property type="project" value="UniProtKB-SubCell"/>
</dbReference>
<dbReference type="InterPro" id="IPR001965">
    <property type="entry name" value="Znf_PHD"/>
</dbReference>
<dbReference type="EMBL" id="CAJNOC010000048">
    <property type="protein sequence ID" value="CAF0709794.1"/>
    <property type="molecule type" value="Genomic_DNA"/>
</dbReference>
<feature type="binding site" evidence="12">
    <location>
        <position position="426"/>
    </location>
    <ligand>
        <name>Zn(2+)</name>
        <dbReference type="ChEBI" id="CHEBI:29105"/>
        <label>1</label>
    </ligand>
</feature>
<name>A0A813M3U6_9BILA</name>
<dbReference type="PANTHER" id="PTHR10333">
    <property type="entry name" value="INHIBITOR OF GROWTH PROTEIN"/>
    <property type="match status" value="1"/>
</dbReference>
<evidence type="ECO:0000259" key="17">
    <source>
        <dbReference type="PROSITE" id="PS50016"/>
    </source>
</evidence>
<evidence type="ECO:0000256" key="6">
    <source>
        <dbReference type="ARBA" id="ARBA00022833"/>
    </source>
</evidence>
<feature type="binding site" evidence="12">
    <location>
        <position position="420"/>
    </location>
    <ligand>
        <name>Zn(2+)</name>
        <dbReference type="ChEBI" id="CHEBI:29105"/>
        <label>2</label>
    </ligand>
</feature>
<dbReference type="InterPro" id="IPR028651">
    <property type="entry name" value="ING_fam"/>
</dbReference>
<dbReference type="Gene3D" id="6.10.140.1740">
    <property type="match status" value="1"/>
</dbReference>
<evidence type="ECO:0000256" key="15">
    <source>
        <dbReference type="SAM" id="Coils"/>
    </source>
</evidence>
<feature type="site" description="Histone H3K4me3 binding" evidence="11">
    <location>
        <position position="424"/>
    </location>
</feature>
<comment type="subcellular location">
    <subcellularLocation>
        <location evidence="1 14">Nucleus</location>
    </subcellularLocation>
</comment>
<evidence type="ECO:0000256" key="2">
    <source>
        <dbReference type="ARBA" id="ARBA00010210"/>
    </source>
</evidence>
<evidence type="ECO:0000256" key="11">
    <source>
        <dbReference type="PIRSR" id="PIRSR628651-50"/>
    </source>
</evidence>
<feature type="site" description="Histone H3K4me3 binding" evidence="11">
    <location>
        <position position="412"/>
    </location>
</feature>
<feature type="binding site" evidence="12">
    <location>
        <position position="404"/>
    </location>
    <ligand>
        <name>Zn(2+)</name>
        <dbReference type="ChEBI" id="CHEBI:29105"/>
        <label>1</label>
    </ligand>
</feature>
<comment type="subunit">
    <text evidence="14">Component of an histone acetyltransferase complex. Interacts with H3K4me3 and to a lesser extent with H3K4me2.</text>
</comment>
<keyword evidence="8" id="KW-0805">Transcription regulation</keyword>
<comment type="domain">
    <text evidence="14">The PHD-type zinc finger mediates the binding to H3K4me3.</text>
</comment>
<reference evidence="18" key="1">
    <citation type="submission" date="2021-02" db="EMBL/GenBank/DDBJ databases">
        <authorList>
            <person name="Nowell W R."/>
        </authorList>
    </citation>
    <scope>NUCLEOTIDE SEQUENCE</scope>
    <source>
        <strain evidence="18">Ploen Becks lab</strain>
    </source>
</reference>
<proteinExistence type="inferred from homology"/>
<dbReference type="GO" id="GO:0006325">
    <property type="term" value="P:chromatin organization"/>
    <property type="evidence" value="ECO:0007669"/>
    <property type="project" value="UniProtKB-KW"/>
</dbReference>
<dbReference type="SMART" id="SM01408">
    <property type="entry name" value="ING"/>
    <property type="match status" value="1"/>
</dbReference>
<dbReference type="PANTHER" id="PTHR10333:SF103">
    <property type="entry name" value="INHIBITOR OF GROWTH PROTEIN 3"/>
    <property type="match status" value="1"/>
</dbReference>
<dbReference type="GO" id="GO:0035267">
    <property type="term" value="C:NuA4 histone acetyltransferase complex"/>
    <property type="evidence" value="ECO:0007669"/>
    <property type="project" value="TreeGrafter"/>
</dbReference>
<accession>A0A813M3U6</accession>
<organism evidence="18 19">
    <name type="scientific">Brachionus calyciflorus</name>
    <dbReference type="NCBI Taxonomy" id="104777"/>
    <lineage>
        <taxon>Eukaryota</taxon>
        <taxon>Metazoa</taxon>
        <taxon>Spiralia</taxon>
        <taxon>Gnathifera</taxon>
        <taxon>Rotifera</taxon>
        <taxon>Eurotatoria</taxon>
        <taxon>Monogononta</taxon>
        <taxon>Pseudotrocha</taxon>
        <taxon>Ploima</taxon>
        <taxon>Brachionidae</taxon>
        <taxon>Brachionus</taxon>
    </lineage>
</organism>
<evidence type="ECO:0000256" key="9">
    <source>
        <dbReference type="ARBA" id="ARBA00023163"/>
    </source>
</evidence>
<evidence type="ECO:0000256" key="5">
    <source>
        <dbReference type="ARBA" id="ARBA00022771"/>
    </source>
</evidence>
<feature type="binding site" evidence="12">
    <location>
        <position position="415"/>
    </location>
    <ligand>
        <name>Zn(2+)</name>
        <dbReference type="ChEBI" id="CHEBI:29105"/>
        <label>2</label>
    </ligand>
</feature>
<evidence type="ECO:0000256" key="4">
    <source>
        <dbReference type="ARBA" id="ARBA00022723"/>
    </source>
</evidence>
<evidence type="ECO:0000256" key="8">
    <source>
        <dbReference type="ARBA" id="ARBA00023015"/>
    </source>
</evidence>
<dbReference type="InterPro" id="IPR013083">
    <property type="entry name" value="Znf_RING/FYVE/PHD"/>
</dbReference>
<keyword evidence="19" id="KW-1185">Reference proteome</keyword>
<keyword evidence="7 14" id="KW-0156">Chromatin regulator</keyword>
<feature type="compositionally biased region" description="Acidic residues" evidence="16">
    <location>
        <begin position="346"/>
        <end position="360"/>
    </location>
</feature>
<feature type="compositionally biased region" description="Polar residues" evidence="16">
    <location>
        <begin position="326"/>
        <end position="345"/>
    </location>
</feature>
<dbReference type="Proteomes" id="UP000663879">
    <property type="component" value="Unassembled WGS sequence"/>
</dbReference>
<comment type="function">
    <text evidence="14">Component of an histone acetyltransferase complex.</text>
</comment>
<feature type="domain" description="PHD-type" evidence="17">
    <location>
        <begin position="399"/>
        <end position="448"/>
    </location>
</feature>
<evidence type="ECO:0000313" key="18">
    <source>
        <dbReference type="EMBL" id="CAF0709794.1"/>
    </source>
</evidence>
<dbReference type="SUPFAM" id="SSF57903">
    <property type="entry name" value="FYVE/PHD zinc finger"/>
    <property type="match status" value="1"/>
</dbReference>
<evidence type="ECO:0000256" key="12">
    <source>
        <dbReference type="PIRSR" id="PIRSR628651-51"/>
    </source>
</evidence>
<feature type="compositionally biased region" description="Low complexity" evidence="16">
    <location>
        <begin position="218"/>
        <end position="234"/>
    </location>
</feature>
<evidence type="ECO:0000256" key="7">
    <source>
        <dbReference type="ARBA" id="ARBA00022853"/>
    </source>
</evidence>
<dbReference type="CDD" id="cd16858">
    <property type="entry name" value="ING_ING3_Yng2p"/>
    <property type="match status" value="1"/>
</dbReference>
<feature type="coiled-coil region" evidence="15">
    <location>
        <begin position="59"/>
        <end position="107"/>
    </location>
</feature>
<dbReference type="PROSITE" id="PS01359">
    <property type="entry name" value="ZF_PHD_1"/>
    <property type="match status" value="1"/>
</dbReference>
<evidence type="ECO:0000256" key="10">
    <source>
        <dbReference type="ARBA" id="ARBA00023242"/>
    </source>
</evidence>
<keyword evidence="5 13" id="KW-0863">Zinc-finger</keyword>
<dbReference type="OrthoDB" id="5411773at2759"/>
<dbReference type="AlphaFoldDB" id="A0A813M3U6"/>
<dbReference type="InterPro" id="IPR019786">
    <property type="entry name" value="Zinc_finger_PHD-type_CS"/>
</dbReference>
<gene>
    <name evidence="18" type="ORF">OXX778_LOCUS864</name>
</gene>
<dbReference type="CDD" id="cd15505">
    <property type="entry name" value="PHD_ING"/>
    <property type="match status" value="1"/>
</dbReference>
<keyword evidence="3" id="KW-0341">Growth regulation</keyword>
<keyword evidence="9" id="KW-0804">Transcription</keyword>
<evidence type="ECO:0000256" key="1">
    <source>
        <dbReference type="ARBA" id="ARBA00004123"/>
    </source>
</evidence>
<keyword evidence="15" id="KW-0175">Coiled coil</keyword>
<feature type="compositionally biased region" description="Acidic residues" evidence="16">
    <location>
        <begin position="302"/>
        <end position="311"/>
    </location>
</feature>
<keyword evidence="10 14" id="KW-0539">Nucleus</keyword>
<evidence type="ECO:0000256" key="16">
    <source>
        <dbReference type="SAM" id="MobiDB-lite"/>
    </source>
</evidence>
<evidence type="ECO:0000256" key="3">
    <source>
        <dbReference type="ARBA" id="ARBA00022604"/>
    </source>
</evidence>
<keyword evidence="4 12" id="KW-0479">Metal-binding</keyword>
<evidence type="ECO:0000256" key="14">
    <source>
        <dbReference type="RuleBase" id="RU361213"/>
    </source>
</evidence>
<feature type="region of interest" description="Disordered" evidence="16">
    <location>
        <begin position="302"/>
        <end position="366"/>
    </location>
</feature>
<evidence type="ECO:0000313" key="19">
    <source>
        <dbReference type="Proteomes" id="UP000663879"/>
    </source>
</evidence>
<dbReference type="InterPro" id="IPR019787">
    <property type="entry name" value="Znf_PHD-finger"/>
</dbReference>
<dbReference type="PROSITE" id="PS50016">
    <property type="entry name" value="ZF_PHD_2"/>
    <property type="match status" value="1"/>
</dbReference>
<comment type="similarity">
    <text evidence="2 14">Belongs to the ING family.</text>
</comment>
<feature type="binding site" evidence="12">
    <location>
        <position position="402"/>
    </location>
    <ligand>
        <name>Zn(2+)</name>
        <dbReference type="ChEBI" id="CHEBI:29105"/>
        <label>1</label>
    </ligand>
</feature>
<feature type="binding site" evidence="12">
    <location>
        <position position="429"/>
    </location>
    <ligand>
        <name>Zn(2+)</name>
        <dbReference type="ChEBI" id="CHEBI:29105"/>
        <label>1</label>
    </ligand>
</feature>
<comment type="caution">
    <text evidence="18">The sequence shown here is derived from an EMBL/GenBank/DDBJ whole genome shotgun (WGS) entry which is preliminary data.</text>
</comment>
<sequence>MLYIEDYLELIEPFPQELRERLTEMREIDLKIQNETDKLDERIDSFFQQCKKQKPEWKNENSEEIKKEYMKLLENADDKIQIASQLYDLLEKYIKKLDQELHKFKLELEADHAGITSKLEQEISSKTLNEHVSLNKINSYSSLSLTFNNLNNHTTDESDFTLCPSSSNDLMQMMLNSQTSYNIGENLSNHKRKHSNFSEKSSNLINGNLFGRDDEDSSSSWNSSNQNNSVINFNRKSSVNASGINKRTLSTSSRQASTLESGLLNLINSTAINKRLNSSSKNKKIKSDKNRIKKSRLNELDYDDEAFDEDENARNDFYQTDDETNEGSNETPSEVTSSENGVNTIQDDEDLETDDDDDRVSEDLDHKFKIPTSKNTRNQYSNNHRQFKDEWNSGEDTNERYCICKDISYGDMIMCDNSLCETQWFHFVCVGLTSAPKGKWYCPKCLIEIKKKRREKTMLTSNLNQSLNININSLLNTTTNPSTSSSLTPSSLANQNDILTFSNP</sequence>